<dbReference type="AlphaFoldDB" id="A0A366ECG3"/>
<name>A0A366ECG3_9BACI</name>
<dbReference type="OrthoDB" id="5292888at2"/>
<dbReference type="RefSeq" id="WP_113867861.1">
    <property type="nucleotide sequence ID" value="NZ_BAABQN010000011.1"/>
</dbReference>
<organism evidence="2 3">
    <name type="scientific">Paraliobacillus ryukyuensis</name>
    <dbReference type="NCBI Taxonomy" id="200904"/>
    <lineage>
        <taxon>Bacteria</taxon>
        <taxon>Bacillati</taxon>
        <taxon>Bacillota</taxon>
        <taxon>Bacilli</taxon>
        <taxon>Bacillales</taxon>
        <taxon>Bacillaceae</taxon>
        <taxon>Paraliobacillus</taxon>
    </lineage>
</organism>
<keyword evidence="2" id="KW-0012">Acyltransferase</keyword>
<reference evidence="2 3" key="1">
    <citation type="submission" date="2018-06" db="EMBL/GenBank/DDBJ databases">
        <title>Genomic Encyclopedia of Type Strains, Phase IV (KMG-IV): sequencing the most valuable type-strain genomes for metagenomic binning, comparative biology and taxonomic classification.</title>
        <authorList>
            <person name="Goeker M."/>
        </authorList>
    </citation>
    <scope>NUCLEOTIDE SEQUENCE [LARGE SCALE GENOMIC DNA]</scope>
    <source>
        <strain evidence="2 3">DSM 15140</strain>
    </source>
</reference>
<keyword evidence="2" id="KW-0808">Transferase</keyword>
<evidence type="ECO:0000313" key="3">
    <source>
        <dbReference type="Proteomes" id="UP000252254"/>
    </source>
</evidence>
<proteinExistence type="predicted"/>
<dbReference type="CDD" id="cd04301">
    <property type="entry name" value="NAT_SF"/>
    <property type="match status" value="1"/>
</dbReference>
<evidence type="ECO:0000259" key="1">
    <source>
        <dbReference type="PROSITE" id="PS51186"/>
    </source>
</evidence>
<dbReference type="GO" id="GO:0016747">
    <property type="term" value="F:acyltransferase activity, transferring groups other than amino-acyl groups"/>
    <property type="evidence" value="ECO:0007669"/>
    <property type="project" value="InterPro"/>
</dbReference>
<dbReference type="Proteomes" id="UP000252254">
    <property type="component" value="Unassembled WGS sequence"/>
</dbReference>
<comment type="caution">
    <text evidence="2">The sequence shown here is derived from an EMBL/GenBank/DDBJ whole genome shotgun (WGS) entry which is preliminary data.</text>
</comment>
<sequence>MKIREAVLGDHQAIAKVHVDSWRETYRGIVPQTYLNQLSYADRATLWEKIIASDNTVFVAENEAGDIIGFGNGGKERSGDYPNYQGEVYALYLLTDYQQHGIGKKIVKEIASHLKGLQLNGVLIWVLADNPSVGFYQAIGGKKVDEESVDIGGKQLIEAAYGFDQTIFKS</sequence>
<accession>A0A366ECG3</accession>
<dbReference type="PROSITE" id="PS51186">
    <property type="entry name" value="GNAT"/>
    <property type="match status" value="1"/>
</dbReference>
<dbReference type="SUPFAM" id="SSF55729">
    <property type="entry name" value="Acyl-CoA N-acyltransferases (Nat)"/>
    <property type="match status" value="1"/>
</dbReference>
<keyword evidence="3" id="KW-1185">Reference proteome</keyword>
<protein>
    <submittedName>
        <fullName evidence="2">L-amino acid N-acyltransferase YncA</fullName>
    </submittedName>
</protein>
<dbReference type="Pfam" id="PF00583">
    <property type="entry name" value="Acetyltransf_1"/>
    <property type="match status" value="1"/>
</dbReference>
<gene>
    <name evidence="2" type="ORF">DES48_10381</name>
</gene>
<dbReference type="InterPro" id="IPR016181">
    <property type="entry name" value="Acyl_CoA_acyltransferase"/>
</dbReference>
<dbReference type="EMBL" id="QNRI01000003">
    <property type="protein sequence ID" value="RBO99755.1"/>
    <property type="molecule type" value="Genomic_DNA"/>
</dbReference>
<feature type="domain" description="N-acetyltransferase" evidence="1">
    <location>
        <begin position="1"/>
        <end position="164"/>
    </location>
</feature>
<evidence type="ECO:0000313" key="2">
    <source>
        <dbReference type="EMBL" id="RBO99755.1"/>
    </source>
</evidence>
<dbReference type="InterPro" id="IPR000182">
    <property type="entry name" value="GNAT_dom"/>
</dbReference>
<dbReference type="STRING" id="200904.GCA_900168775_03335"/>
<dbReference type="Gene3D" id="3.40.630.30">
    <property type="match status" value="1"/>
</dbReference>